<feature type="transmembrane region" description="Helical" evidence="7">
    <location>
        <begin position="392"/>
        <end position="411"/>
    </location>
</feature>
<evidence type="ECO:0000256" key="1">
    <source>
        <dbReference type="ARBA" id="ARBA00004651"/>
    </source>
</evidence>
<name>A0A2S5TFT2_9GAMM</name>
<evidence type="ECO:0000256" key="2">
    <source>
        <dbReference type="ARBA" id="ARBA00010792"/>
    </source>
</evidence>
<evidence type="ECO:0000256" key="6">
    <source>
        <dbReference type="ARBA" id="ARBA00023136"/>
    </source>
</evidence>
<keyword evidence="11" id="KW-1185">Reference proteome</keyword>
<evidence type="ECO:0000259" key="9">
    <source>
        <dbReference type="Pfam" id="PF14067"/>
    </source>
</evidence>
<feature type="domain" description="LssY-like C-terminal" evidence="9">
    <location>
        <begin position="498"/>
        <end position="612"/>
    </location>
</feature>
<evidence type="ECO:0000256" key="3">
    <source>
        <dbReference type="ARBA" id="ARBA00022475"/>
    </source>
</evidence>
<feature type="transmembrane region" description="Helical" evidence="7">
    <location>
        <begin position="180"/>
        <end position="201"/>
    </location>
</feature>
<sequence length="665" mass="73269">MSEYVQLLYDWINAHPTWAQILLFLVTLADAIFILGAFVPAGVALFAMGALIALGSLDLWTTVLIAAAGALAGDALSFWLGRRYGNRLFEGRLMQRYPEALNNARRFFDRHGGKGVMLARFLGPVRSVTPALAGAASMPAWLFLLTDGIAALAWALAYILPGVVFGASLGLAAEVAGRLALLILLMALFVWLVIALTGLVIGQLQKRAEDWIGALLDWSRRHRRLGRFGAALADPDQPETPVLALMALALLALGGAFLYFWAAPGISPDPKSMDVAVFQALRELHTPWGIALAQALLQLGEWPVYLPLAVIVFLALLIARKGRATAHWLGALGFAALISVGLYLVPKIPPPFRQFGSFEPSGYHAVDLVLTTVIYSFLPVLLATGRRTGTRVMIYGVSAALVLLILLAQLYLGVQWWSIAVFSLAIGVIWTALLGLGYRRHQPEKVSGRRFVLPVLSVFVLAASLQWSDDRALAQEPLPQRTLSIVQIEDWARSGYQKLRSQRQNLFGRERQPFNLQWAGNLDRIEAQLRAQGWQETAPLGLQNGLRWLAPDTPVEQLPVLPQVNAGRHQALVLRYPLPGDDTRQYLLRLWPTGYKTSRGEPIWIGYIAEQQARSVYRLLRYPVYLRNPVPLPQLLGQLPGTRVLGAGAVWRLKTDEPPTEPPHG</sequence>
<dbReference type="RefSeq" id="WP_104230376.1">
    <property type="nucleotide sequence ID" value="NZ_PSNW01000005.1"/>
</dbReference>
<dbReference type="AlphaFoldDB" id="A0A2S5TFT2"/>
<dbReference type="InterPro" id="IPR025902">
    <property type="entry name" value="LssY-like-C_dom"/>
</dbReference>
<protein>
    <submittedName>
        <fullName evidence="10">Uncharacterized protein</fullName>
    </submittedName>
</protein>
<keyword evidence="5 7" id="KW-1133">Transmembrane helix</keyword>
<keyword evidence="4 7" id="KW-0812">Transmembrane</keyword>
<feature type="transmembrane region" description="Helical" evidence="7">
    <location>
        <begin position="450"/>
        <end position="467"/>
    </location>
</feature>
<feature type="transmembrane region" description="Helical" evidence="7">
    <location>
        <begin position="417"/>
        <end position="438"/>
    </location>
</feature>
<dbReference type="OrthoDB" id="9780918at2"/>
<accession>A0A2S5TFT2</accession>
<evidence type="ECO:0000256" key="4">
    <source>
        <dbReference type="ARBA" id="ARBA00022692"/>
    </source>
</evidence>
<organism evidence="10 11">
    <name type="scientific">Solimonas fluminis</name>
    <dbReference type="NCBI Taxonomy" id="2086571"/>
    <lineage>
        <taxon>Bacteria</taxon>
        <taxon>Pseudomonadati</taxon>
        <taxon>Pseudomonadota</taxon>
        <taxon>Gammaproteobacteria</taxon>
        <taxon>Nevskiales</taxon>
        <taxon>Nevskiaceae</taxon>
        <taxon>Solimonas</taxon>
    </lineage>
</organism>
<dbReference type="EMBL" id="PSNW01000005">
    <property type="protein sequence ID" value="PPE73861.1"/>
    <property type="molecule type" value="Genomic_DNA"/>
</dbReference>
<feature type="transmembrane region" description="Helical" evidence="7">
    <location>
        <begin position="21"/>
        <end position="53"/>
    </location>
</feature>
<proteinExistence type="inferred from homology"/>
<keyword evidence="6 7" id="KW-0472">Membrane</keyword>
<comment type="subcellular location">
    <subcellularLocation>
        <location evidence="1">Cell membrane</location>
        <topology evidence="1">Multi-pass membrane protein</topology>
    </subcellularLocation>
</comment>
<gene>
    <name evidence="10" type="ORF">C3942_10695</name>
</gene>
<feature type="transmembrane region" description="Helical" evidence="7">
    <location>
        <begin position="365"/>
        <end position="385"/>
    </location>
</feature>
<feature type="transmembrane region" description="Helical" evidence="7">
    <location>
        <begin position="59"/>
        <end position="80"/>
    </location>
</feature>
<dbReference type="PANTHER" id="PTHR30353">
    <property type="entry name" value="INNER MEMBRANE PROTEIN DEDA-RELATED"/>
    <property type="match status" value="1"/>
</dbReference>
<evidence type="ECO:0000313" key="10">
    <source>
        <dbReference type="EMBL" id="PPE73861.1"/>
    </source>
</evidence>
<keyword evidence="3" id="KW-1003">Cell membrane</keyword>
<evidence type="ECO:0000259" key="8">
    <source>
        <dbReference type="Pfam" id="PF09335"/>
    </source>
</evidence>
<evidence type="ECO:0000256" key="5">
    <source>
        <dbReference type="ARBA" id="ARBA00022989"/>
    </source>
</evidence>
<feature type="transmembrane region" description="Helical" evidence="7">
    <location>
        <begin position="302"/>
        <end position="319"/>
    </location>
</feature>
<dbReference type="PANTHER" id="PTHR30353:SF15">
    <property type="entry name" value="INNER MEMBRANE PROTEIN YABI"/>
    <property type="match status" value="1"/>
</dbReference>
<reference evidence="10 11" key="1">
    <citation type="submission" date="2018-02" db="EMBL/GenBank/DDBJ databases">
        <title>Genome sequencing of Solimonas sp. HR-BB.</title>
        <authorList>
            <person name="Lee Y."/>
            <person name="Jeon C.O."/>
        </authorList>
    </citation>
    <scope>NUCLEOTIDE SEQUENCE [LARGE SCALE GENOMIC DNA]</scope>
    <source>
        <strain evidence="10 11">HR-BB</strain>
    </source>
</reference>
<dbReference type="Proteomes" id="UP000238220">
    <property type="component" value="Unassembled WGS sequence"/>
</dbReference>
<evidence type="ECO:0000313" key="11">
    <source>
        <dbReference type="Proteomes" id="UP000238220"/>
    </source>
</evidence>
<comment type="similarity">
    <text evidence="2">Belongs to the DedA family.</text>
</comment>
<feature type="transmembrane region" description="Helical" evidence="7">
    <location>
        <begin position="326"/>
        <end position="345"/>
    </location>
</feature>
<dbReference type="Pfam" id="PF14067">
    <property type="entry name" value="LssY_C"/>
    <property type="match status" value="1"/>
</dbReference>
<comment type="caution">
    <text evidence="10">The sequence shown here is derived from an EMBL/GenBank/DDBJ whole genome shotgun (WGS) entry which is preliminary data.</text>
</comment>
<dbReference type="GO" id="GO:0005886">
    <property type="term" value="C:plasma membrane"/>
    <property type="evidence" value="ECO:0007669"/>
    <property type="project" value="UniProtKB-SubCell"/>
</dbReference>
<feature type="domain" description="VTT" evidence="8">
    <location>
        <begin position="40"/>
        <end position="162"/>
    </location>
</feature>
<dbReference type="InterPro" id="IPR036938">
    <property type="entry name" value="PAP2/HPO_sf"/>
</dbReference>
<dbReference type="Pfam" id="PF09335">
    <property type="entry name" value="VTT_dom"/>
    <property type="match status" value="1"/>
</dbReference>
<feature type="transmembrane region" description="Helical" evidence="7">
    <location>
        <begin position="140"/>
        <end position="160"/>
    </location>
</feature>
<dbReference type="SUPFAM" id="SSF48317">
    <property type="entry name" value="Acid phosphatase/Vanadium-dependent haloperoxidase"/>
    <property type="match status" value="1"/>
</dbReference>
<dbReference type="InterPro" id="IPR032816">
    <property type="entry name" value="VTT_dom"/>
</dbReference>
<dbReference type="InterPro" id="IPR032818">
    <property type="entry name" value="DedA-like"/>
</dbReference>
<evidence type="ECO:0000256" key="7">
    <source>
        <dbReference type="SAM" id="Phobius"/>
    </source>
</evidence>
<feature type="transmembrane region" description="Helical" evidence="7">
    <location>
        <begin position="242"/>
        <end position="262"/>
    </location>
</feature>